<feature type="region of interest" description="Disordered" evidence="1">
    <location>
        <begin position="1"/>
        <end position="54"/>
    </location>
</feature>
<dbReference type="InParanoid" id="A0A482XMD3"/>
<name>A0A482XMD3_LAOST</name>
<feature type="compositionally biased region" description="Polar residues" evidence="1">
    <location>
        <begin position="33"/>
        <end position="50"/>
    </location>
</feature>
<dbReference type="EMBL" id="QKKF02004574">
    <property type="protein sequence ID" value="RZF47285.1"/>
    <property type="molecule type" value="Genomic_DNA"/>
</dbReference>
<evidence type="ECO:0000313" key="4">
    <source>
        <dbReference type="Proteomes" id="UP000291343"/>
    </source>
</evidence>
<accession>A0A482XMD3</accession>
<organism evidence="3 4">
    <name type="scientific">Laodelphax striatellus</name>
    <name type="common">Small brown planthopper</name>
    <name type="synonym">Delphax striatella</name>
    <dbReference type="NCBI Taxonomy" id="195883"/>
    <lineage>
        <taxon>Eukaryota</taxon>
        <taxon>Metazoa</taxon>
        <taxon>Ecdysozoa</taxon>
        <taxon>Arthropoda</taxon>
        <taxon>Hexapoda</taxon>
        <taxon>Insecta</taxon>
        <taxon>Pterygota</taxon>
        <taxon>Neoptera</taxon>
        <taxon>Paraneoptera</taxon>
        <taxon>Hemiptera</taxon>
        <taxon>Auchenorrhyncha</taxon>
        <taxon>Fulgoroidea</taxon>
        <taxon>Delphacidae</taxon>
        <taxon>Criomorphinae</taxon>
        <taxon>Laodelphax</taxon>
    </lineage>
</organism>
<feature type="region of interest" description="Disordered" evidence="1">
    <location>
        <begin position="155"/>
        <end position="189"/>
    </location>
</feature>
<comment type="caution">
    <text evidence="3">The sequence shown here is derived from an EMBL/GenBank/DDBJ whole genome shotgun (WGS) entry which is preliminary data.</text>
</comment>
<keyword evidence="2" id="KW-1133">Transmembrane helix</keyword>
<proteinExistence type="predicted"/>
<evidence type="ECO:0000256" key="1">
    <source>
        <dbReference type="SAM" id="MobiDB-lite"/>
    </source>
</evidence>
<keyword evidence="4" id="KW-1185">Reference proteome</keyword>
<evidence type="ECO:0000256" key="2">
    <source>
        <dbReference type="SAM" id="Phobius"/>
    </source>
</evidence>
<reference evidence="3 4" key="1">
    <citation type="journal article" date="2017" name="Gigascience">
        <title>Genome sequence of the small brown planthopper, Laodelphax striatellus.</title>
        <authorList>
            <person name="Zhu J."/>
            <person name="Jiang F."/>
            <person name="Wang X."/>
            <person name="Yang P."/>
            <person name="Bao Y."/>
            <person name="Zhao W."/>
            <person name="Wang W."/>
            <person name="Lu H."/>
            <person name="Wang Q."/>
            <person name="Cui N."/>
            <person name="Li J."/>
            <person name="Chen X."/>
            <person name="Luo L."/>
            <person name="Yu J."/>
            <person name="Kang L."/>
            <person name="Cui F."/>
        </authorList>
    </citation>
    <scope>NUCLEOTIDE SEQUENCE [LARGE SCALE GENOMIC DNA]</scope>
    <source>
        <strain evidence="3">Lst14</strain>
    </source>
</reference>
<dbReference type="AlphaFoldDB" id="A0A482XMD3"/>
<keyword evidence="2" id="KW-0812">Transmembrane</keyword>
<gene>
    <name evidence="3" type="ORF">LSTR_LSTR009776</name>
</gene>
<feature type="compositionally biased region" description="Polar residues" evidence="1">
    <location>
        <begin position="155"/>
        <end position="178"/>
    </location>
</feature>
<evidence type="ECO:0000313" key="3">
    <source>
        <dbReference type="EMBL" id="RZF47285.1"/>
    </source>
</evidence>
<protein>
    <submittedName>
        <fullName evidence="3">Uncharacterized protein</fullName>
    </submittedName>
</protein>
<feature type="transmembrane region" description="Helical" evidence="2">
    <location>
        <begin position="212"/>
        <end position="236"/>
    </location>
</feature>
<dbReference type="Proteomes" id="UP000291343">
    <property type="component" value="Unassembled WGS sequence"/>
</dbReference>
<keyword evidence="2" id="KW-0472">Membrane</keyword>
<sequence length="248" mass="27484">MSKFANKSKSHEEDDCFQHLVENMDDEFAVEQESASRNSEDGSSSITIQPPQEDLDRAIGEEVENDFSICSSAKADPLTEADVSTEGYEVHIGMENFRSSSSSSSASTARKAFLSYVWGAIHFFTSLPRSANNSGGNDNNDISLEFFDVETPLQSDNDGSPTYEANSSETGNNMSETSFLCEDTPEPPKKIKIAKRPRKEHGFFRPIPENRYLVIAAWSIGILQLILLIGCGLDIWSRQSRQADSTFN</sequence>